<name>A0A835RQX8_VANPL</name>
<evidence type="ECO:0000313" key="4">
    <source>
        <dbReference type="Proteomes" id="UP000639772"/>
    </source>
</evidence>
<organism evidence="1 3">
    <name type="scientific">Vanilla planifolia</name>
    <name type="common">Vanilla</name>
    <dbReference type="NCBI Taxonomy" id="51239"/>
    <lineage>
        <taxon>Eukaryota</taxon>
        <taxon>Viridiplantae</taxon>
        <taxon>Streptophyta</taxon>
        <taxon>Embryophyta</taxon>
        <taxon>Tracheophyta</taxon>
        <taxon>Spermatophyta</taxon>
        <taxon>Magnoliopsida</taxon>
        <taxon>Liliopsida</taxon>
        <taxon>Asparagales</taxon>
        <taxon>Orchidaceae</taxon>
        <taxon>Vanilloideae</taxon>
        <taxon>Vanilleae</taxon>
        <taxon>Vanilla</taxon>
    </lineage>
</organism>
<dbReference type="Proteomes" id="UP000636800">
    <property type="component" value="Chromosome 1"/>
</dbReference>
<accession>A0A835RQX8</accession>
<dbReference type="PANTHER" id="PTHR16166">
    <property type="entry name" value="VACUOLAR PROTEIN SORTING-ASSOCIATED PROTEIN VPS13"/>
    <property type="match status" value="1"/>
</dbReference>
<keyword evidence="3" id="KW-1185">Reference proteome</keyword>
<dbReference type="AlphaFoldDB" id="A0A835RQX8"/>
<gene>
    <name evidence="2" type="ORF">HPP92_001245</name>
    <name evidence="1" type="ORF">HPP92_001362</name>
</gene>
<evidence type="ECO:0000313" key="2">
    <source>
        <dbReference type="EMBL" id="KAG0501173.1"/>
    </source>
</evidence>
<comment type="caution">
    <text evidence="1">The sequence shown here is derived from an EMBL/GenBank/DDBJ whole genome shotgun (WGS) entry which is preliminary data.</text>
</comment>
<dbReference type="GO" id="GO:0045053">
    <property type="term" value="P:protein retention in Golgi apparatus"/>
    <property type="evidence" value="ECO:0007669"/>
    <property type="project" value="TreeGrafter"/>
</dbReference>
<dbReference type="PANTHER" id="PTHR16166:SF143">
    <property type="entry name" value="PROTEIN SORTING-ASSOCIATED PROTEIN, PUTATIVE (DUF1162)-RELATED"/>
    <property type="match status" value="1"/>
</dbReference>
<protein>
    <submittedName>
        <fullName evidence="1">Uncharacterized protein</fullName>
    </submittedName>
</protein>
<dbReference type="Proteomes" id="UP000639772">
    <property type="component" value="Chromosome 1"/>
</dbReference>
<dbReference type="EMBL" id="JADCNL010000001">
    <property type="protein sequence ID" value="KAG0496671.1"/>
    <property type="molecule type" value="Genomic_DNA"/>
</dbReference>
<evidence type="ECO:0000313" key="3">
    <source>
        <dbReference type="Proteomes" id="UP000636800"/>
    </source>
</evidence>
<dbReference type="InterPro" id="IPR026847">
    <property type="entry name" value="VPS13"/>
</dbReference>
<dbReference type="EMBL" id="JADCNM010000001">
    <property type="protein sequence ID" value="KAG0501173.1"/>
    <property type="molecule type" value="Genomic_DNA"/>
</dbReference>
<dbReference type="GO" id="GO:0006623">
    <property type="term" value="P:protein targeting to vacuole"/>
    <property type="evidence" value="ECO:0007669"/>
    <property type="project" value="TreeGrafter"/>
</dbReference>
<reference evidence="3 4" key="1">
    <citation type="journal article" date="2020" name="Nat. Food">
        <title>A phased Vanilla planifolia genome enables genetic improvement of flavour and production.</title>
        <authorList>
            <person name="Hasing T."/>
            <person name="Tang H."/>
            <person name="Brym M."/>
            <person name="Khazi F."/>
            <person name="Huang T."/>
            <person name="Chambers A.H."/>
        </authorList>
    </citation>
    <scope>NUCLEOTIDE SEQUENCE [LARGE SCALE GENOMIC DNA]</scope>
    <source>
        <tissue evidence="1">Leaf</tissue>
    </source>
</reference>
<sequence>MLAIFRFQEMVNHAFNRSTEVLESIDIALPVNDEINSRRYAPYILRNDTSLPLVYYVSRGSTNARVKQGLVNGDGKFVEPGFSVPIYIEETVGELLFRHRKACSSELLIEKKLSATLHNMISIHFDGTSGPSKSMSMDLVGLGFFEVNFSNNKYISKIEKKANDRSKGVVVPVVFEVSMLHYCKMIRLYSTLGVP</sequence>
<dbReference type="OrthoDB" id="428159at2759"/>
<proteinExistence type="predicted"/>
<evidence type="ECO:0000313" key="1">
    <source>
        <dbReference type="EMBL" id="KAG0496671.1"/>
    </source>
</evidence>